<proteinExistence type="predicted"/>
<feature type="repeat" description="TPR" evidence="3">
    <location>
        <begin position="112"/>
        <end position="145"/>
    </location>
</feature>
<dbReference type="InterPro" id="IPR011990">
    <property type="entry name" value="TPR-like_helical_dom_sf"/>
</dbReference>
<reference evidence="5 6" key="1">
    <citation type="submission" date="2014-05" db="EMBL/GenBank/DDBJ databases">
        <title>De novo Genome Sequence of Spirocheata sp.</title>
        <authorList>
            <person name="Shivani Y."/>
            <person name="Subhash Y."/>
            <person name="Tushar L."/>
            <person name="Sasikala C."/>
            <person name="Ramana C.V."/>
        </authorList>
    </citation>
    <scope>NUCLEOTIDE SEQUENCE [LARGE SCALE GENOMIC DNA]</scope>
    <source>
        <strain evidence="5 6">JC230</strain>
    </source>
</reference>
<feature type="repeat" description="TPR" evidence="3">
    <location>
        <begin position="146"/>
        <end position="179"/>
    </location>
</feature>
<dbReference type="InterPro" id="IPR051012">
    <property type="entry name" value="CellSynth/LPSAsmb/PSIAsmb"/>
</dbReference>
<name>A0A098QY23_9SPIO</name>
<keyword evidence="6" id="KW-1185">Reference proteome</keyword>
<organism evidence="5 6">
    <name type="scientific">Spirochaeta lutea</name>
    <dbReference type="NCBI Taxonomy" id="1480694"/>
    <lineage>
        <taxon>Bacteria</taxon>
        <taxon>Pseudomonadati</taxon>
        <taxon>Spirochaetota</taxon>
        <taxon>Spirochaetia</taxon>
        <taxon>Spirochaetales</taxon>
        <taxon>Spirochaetaceae</taxon>
        <taxon>Spirochaeta</taxon>
    </lineage>
</organism>
<dbReference type="AlphaFoldDB" id="A0A098QY23"/>
<gene>
    <name evidence="5" type="ORF">DC28_11105</name>
</gene>
<dbReference type="PANTHER" id="PTHR45586">
    <property type="entry name" value="TPR REPEAT-CONTAINING PROTEIN PA4667"/>
    <property type="match status" value="1"/>
</dbReference>
<keyword evidence="1" id="KW-0677">Repeat</keyword>
<dbReference type="STRING" id="1480694.DC28_11105"/>
<feature type="compositionally biased region" description="Acidic residues" evidence="4">
    <location>
        <begin position="268"/>
        <end position="278"/>
    </location>
</feature>
<evidence type="ECO:0000256" key="1">
    <source>
        <dbReference type="ARBA" id="ARBA00022737"/>
    </source>
</evidence>
<evidence type="ECO:0000256" key="2">
    <source>
        <dbReference type="ARBA" id="ARBA00022803"/>
    </source>
</evidence>
<accession>A0A098QY23</accession>
<dbReference type="InterPro" id="IPR019734">
    <property type="entry name" value="TPR_rpt"/>
</dbReference>
<evidence type="ECO:0000313" key="6">
    <source>
        <dbReference type="Proteomes" id="UP000029692"/>
    </source>
</evidence>
<dbReference type="PROSITE" id="PS50005">
    <property type="entry name" value="TPR"/>
    <property type="match status" value="2"/>
</dbReference>
<dbReference type="Proteomes" id="UP000029692">
    <property type="component" value="Unassembled WGS sequence"/>
</dbReference>
<feature type="compositionally biased region" description="Polar residues" evidence="4">
    <location>
        <begin position="242"/>
        <end position="251"/>
    </location>
</feature>
<dbReference type="Pfam" id="PF13181">
    <property type="entry name" value="TPR_8"/>
    <property type="match status" value="1"/>
</dbReference>
<dbReference type="eggNOG" id="COG0457">
    <property type="taxonomic scope" value="Bacteria"/>
</dbReference>
<dbReference type="PANTHER" id="PTHR45586:SF1">
    <property type="entry name" value="LIPOPOLYSACCHARIDE ASSEMBLY PROTEIN B"/>
    <property type="match status" value="1"/>
</dbReference>
<evidence type="ECO:0000313" key="5">
    <source>
        <dbReference type="EMBL" id="KGE71352.1"/>
    </source>
</evidence>
<evidence type="ECO:0000256" key="3">
    <source>
        <dbReference type="PROSITE-ProRule" id="PRU00339"/>
    </source>
</evidence>
<dbReference type="Pfam" id="PF13432">
    <property type="entry name" value="TPR_16"/>
    <property type="match status" value="1"/>
</dbReference>
<sequence length="278" mass="31287">MILKKIPYCLSRCQINAMKIPLLFMLLLLFSGIIGLEAQSTDAPSVYQQGIEAFLYNKPQEAIPLLEASLRSPGVDTRVYLYLGMAYEQIGLYEQALGVLQDGLSKPGAETHLILYNMGNIAVRKGELDQAMSFFNRAIEAKRSYAPAYLNRANNQVRRGAYQNAIGDYRSFIQLAPDHEQVPQVLQMIAALEGELRAQEQRRIAEEEQQKLEEAQREAEQRRIAQEQAERARQEAQRRQDLLNSVFNSLDTAAGDKNSRGAGADTVIDLDDELTIHD</sequence>
<feature type="compositionally biased region" description="Basic and acidic residues" evidence="4">
    <location>
        <begin position="208"/>
        <end position="241"/>
    </location>
</feature>
<dbReference type="Gene3D" id="1.25.40.10">
    <property type="entry name" value="Tetratricopeptide repeat domain"/>
    <property type="match status" value="2"/>
</dbReference>
<comment type="caution">
    <text evidence="5">The sequence shown here is derived from an EMBL/GenBank/DDBJ whole genome shotgun (WGS) entry which is preliminary data.</text>
</comment>
<dbReference type="CDD" id="cd22249">
    <property type="entry name" value="UDM1_RNF168_RNF169-like"/>
    <property type="match status" value="1"/>
</dbReference>
<protein>
    <submittedName>
        <fullName evidence="5">Uncharacterized protein</fullName>
    </submittedName>
</protein>
<dbReference type="SUPFAM" id="SSF48452">
    <property type="entry name" value="TPR-like"/>
    <property type="match status" value="1"/>
</dbReference>
<keyword evidence="2 3" id="KW-0802">TPR repeat</keyword>
<feature type="region of interest" description="Disordered" evidence="4">
    <location>
        <begin position="208"/>
        <end position="278"/>
    </location>
</feature>
<dbReference type="EMBL" id="JNUP01000066">
    <property type="protein sequence ID" value="KGE71352.1"/>
    <property type="molecule type" value="Genomic_DNA"/>
</dbReference>
<evidence type="ECO:0000256" key="4">
    <source>
        <dbReference type="SAM" id="MobiDB-lite"/>
    </source>
</evidence>
<dbReference type="SMART" id="SM00028">
    <property type="entry name" value="TPR"/>
    <property type="match status" value="3"/>
</dbReference>